<evidence type="ECO:0000313" key="3">
    <source>
        <dbReference type="Proteomes" id="UP000267096"/>
    </source>
</evidence>
<feature type="region of interest" description="Disordered" evidence="1">
    <location>
        <begin position="1"/>
        <end position="34"/>
    </location>
</feature>
<accession>A0A0M3J7T9</accession>
<evidence type="ECO:0000313" key="4">
    <source>
        <dbReference type="WBParaSite" id="ASIM_0000363701-mRNA-1"/>
    </source>
</evidence>
<name>A0A0M3J7T9_ANISI</name>
<proteinExistence type="predicted"/>
<sequence>MSELHGPGPVVSGSGIGRVFPPRSGQLPIGGPGPVVSGSGIGGKRIQIFMTPLSCHLV</sequence>
<gene>
    <name evidence="2" type="ORF">ASIM_LOCUS3472</name>
</gene>
<dbReference type="AlphaFoldDB" id="A0A0M3J7T9"/>
<organism evidence="4">
    <name type="scientific">Anisakis simplex</name>
    <name type="common">Herring worm</name>
    <dbReference type="NCBI Taxonomy" id="6269"/>
    <lineage>
        <taxon>Eukaryota</taxon>
        <taxon>Metazoa</taxon>
        <taxon>Ecdysozoa</taxon>
        <taxon>Nematoda</taxon>
        <taxon>Chromadorea</taxon>
        <taxon>Rhabditida</taxon>
        <taxon>Spirurina</taxon>
        <taxon>Ascaridomorpha</taxon>
        <taxon>Ascaridoidea</taxon>
        <taxon>Anisakidae</taxon>
        <taxon>Anisakis</taxon>
        <taxon>Anisakis simplex complex</taxon>
    </lineage>
</organism>
<evidence type="ECO:0000256" key="1">
    <source>
        <dbReference type="SAM" id="MobiDB-lite"/>
    </source>
</evidence>
<dbReference type="WBParaSite" id="ASIM_0000363701-mRNA-1">
    <property type="protein sequence ID" value="ASIM_0000363701-mRNA-1"/>
    <property type="gene ID" value="ASIM_0000363701"/>
</dbReference>
<dbReference type="Proteomes" id="UP000267096">
    <property type="component" value="Unassembled WGS sequence"/>
</dbReference>
<feature type="compositionally biased region" description="Low complexity" evidence="1">
    <location>
        <begin position="1"/>
        <end position="13"/>
    </location>
</feature>
<keyword evidence="3" id="KW-1185">Reference proteome</keyword>
<reference evidence="4" key="1">
    <citation type="submission" date="2017-02" db="UniProtKB">
        <authorList>
            <consortium name="WormBaseParasite"/>
        </authorList>
    </citation>
    <scope>IDENTIFICATION</scope>
</reference>
<protein>
    <submittedName>
        <fullName evidence="2 4">Uncharacterized protein</fullName>
    </submittedName>
</protein>
<evidence type="ECO:0000313" key="2">
    <source>
        <dbReference type="EMBL" id="VDK21786.1"/>
    </source>
</evidence>
<reference evidence="2 3" key="2">
    <citation type="submission" date="2018-11" db="EMBL/GenBank/DDBJ databases">
        <authorList>
            <consortium name="Pathogen Informatics"/>
        </authorList>
    </citation>
    <scope>NUCLEOTIDE SEQUENCE [LARGE SCALE GENOMIC DNA]</scope>
</reference>
<dbReference type="EMBL" id="UYRR01005406">
    <property type="protein sequence ID" value="VDK21786.1"/>
    <property type="molecule type" value="Genomic_DNA"/>
</dbReference>